<reference evidence="1" key="1">
    <citation type="journal article" date="2014" name="Front. Microbiol.">
        <title>High frequency of phylogenetically diverse reductive dehalogenase-homologous genes in deep subseafloor sedimentary metagenomes.</title>
        <authorList>
            <person name="Kawai M."/>
            <person name="Futagami T."/>
            <person name="Toyoda A."/>
            <person name="Takaki Y."/>
            <person name="Nishi S."/>
            <person name="Hori S."/>
            <person name="Arai W."/>
            <person name="Tsubouchi T."/>
            <person name="Morono Y."/>
            <person name="Uchiyama I."/>
            <person name="Ito T."/>
            <person name="Fujiyama A."/>
            <person name="Inagaki F."/>
            <person name="Takami H."/>
        </authorList>
    </citation>
    <scope>NUCLEOTIDE SEQUENCE</scope>
    <source>
        <strain evidence="1">Expedition CK06-06</strain>
    </source>
</reference>
<accession>X0XFG6</accession>
<name>X0XFG6_9ZZZZ</name>
<proteinExistence type="predicted"/>
<feature type="non-terminal residue" evidence="1">
    <location>
        <position position="52"/>
    </location>
</feature>
<dbReference type="EMBL" id="BARS01033239">
    <property type="protein sequence ID" value="GAG23691.1"/>
    <property type="molecule type" value="Genomic_DNA"/>
</dbReference>
<sequence length="52" mass="5794">MAMDKKALFFLGEKQNNTMKKFSLALTISFLCLMISFGCGKKTKEISLEVAS</sequence>
<protein>
    <submittedName>
        <fullName evidence="1">Uncharacterized protein</fullName>
    </submittedName>
</protein>
<evidence type="ECO:0000313" key="1">
    <source>
        <dbReference type="EMBL" id="GAG23691.1"/>
    </source>
</evidence>
<organism evidence="1">
    <name type="scientific">marine sediment metagenome</name>
    <dbReference type="NCBI Taxonomy" id="412755"/>
    <lineage>
        <taxon>unclassified sequences</taxon>
        <taxon>metagenomes</taxon>
        <taxon>ecological metagenomes</taxon>
    </lineage>
</organism>
<comment type="caution">
    <text evidence="1">The sequence shown here is derived from an EMBL/GenBank/DDBJ whole genome shotgun (WGS) entry which is preliminary data.</text>
</comment>
<dbReference type="AlphaFoldDB" id="X0XFG6"/>
<gene>
    <name evidence="1" type="ORF">S01H1_51508</name>
</gene>